<comment type="caution">
    <text evidence="4">The sequence shown here is derived from an EMBL/GenBank/DDBJ whole genome shotgun (WGS) entry which is preliminary data.</text>
</comment>
<evidence type="ECO:0000259" key="2">
    <source>
        <dbReference type="Pfam" id="PF01979"/>
    </source>
</evidence>
<dbReference type="SUPFAM" id="SSF51556">
    <property type="entry name" value="Metallo-dependent hydrolases"/>
    <property type="match status" value="1"/>
</dbReference>
<feature type="domain" description="Amidohydrolase-related" evidence="2">
    <location>
        <begin position="673"/>
        <end position="796"/>
    </location>
</feature>
<dbReference type="Proteomes" id="UP000220914">
    <property type="component" value="Unassembled WGS sequence"/>
</dbReference>
<dbReference type="InterPro" id="IPR006680">
    <property type="entry name" value="Amidohydro-rel"/>
</dbReference>
<keyword evidence="1" id="KW-0378">Hydrolase</keyword>
<dbReference type="EMBL" id="BLKS01000001">
    <property type="protein sequence ID" value="GFG52561.1"/>
    <property type="molecule type" value="Genomic_DNA"/>
</dbReference>
<evidence type="ECO:0000313" key="3">
    <source>
        <dbReference type="EMBL" id="GFG52561.1"/>
    </source>
</evidence>
<organism evidence="4 5">
    <name type="scientific">Mycolicibacterium agri</name>
    <name type="common">Mycobacterium agri</name>
    <dbReference type="NCBI Taxonomy" id="36811"/>
    <lineage>
        <taxon>Bacteria</taxon>
        <taxon>Bacillati</taxon>
        <taxon>Actinomycetota</taxon>
        <taxon>Actinomycetes</taxon>
        <taxon>Mycobacteriales</taxon>
        <taxon>Mycobacteriaceae</taxon>
        <taxon>Mycolicibacterium</taxon>
    </lineage>
</organism>
<dbReference type="EMBL" id="PDCP01000013">
    <property type="protein sequence ID" value="PEG39731.1"/>
    <property type="molecule type" value="Genomic_DNA"/>
</dbReference>
<dbReference type="AlphaFoldDB" id="A0A2A7N8D2"/>
<proteinExistence type="predicted"/>
<reference evidence="3" key="3">
    <citation type="submission" date="2020-02" db="EMBL/GenBank/DDBJ databases">
        <authorList>
            <person name="Matsumoto Y."/>
            <person name="Motooka D."/>
            <person name="Nakamura S."/>
        </authorList>
    </citation>
    <scope>NUCLEOTIDE SEQUENCE</scope>
    <source>
        <strain evidence="3">JCM 6377</strain>
    </source>
</reference>
<dbReference type="InterPro" id="IPR032466">
    <property type="entry name" value="Metal_Hydrolase"/>
</dbReference>
<sequence>MADPLVSRLPIEVELVLEVMPCLSMRQTYDSATEPHPCSYFGEWGFYHSYDYASAGPPEQPRIDLPVVYAGKRQVVPELLSGCRKAPILCVGINPNLPGWTDSTRNAIHPYFDDVLQYAHYFRYRTRDKLNIPLTDYEELLGTDSDGPASPRPLTVPGGDIPVEPARVLMYAQYQRLLDGLAQRRQWHPHKLAVGEDIAYANMVACPSARWVVRPSPEDPDMPVMGTARSKGIVRECFYERRYFLRQLVQSLPAVIIVFSQTTAREFIAALSGRFVEGAPEPGERLADLFERTIRIRYGQLSDGTNLDARVIFMPHASARPQEFDAMLTRAIDVLDEEVEGGNLVFRPQSGHLQRGRGMCVFCSNALYRIGPCDYEQELRPIAPGQVGPLAPAPDVRDPLVDKAEQMRLLTDLVRVRAAESPRVGAFDATAPHERLALRGTVVSMAADPRPNGVVYIADGRIAAVADVDDGVPDGFSEARTIDTGGMIYPGLLDLHNHLPYNVLPLWKPPRRFDNRAQWLRHPEYSRHIGEPMDVLVASGRNAIKAVIRYVEVKLLLGGVTSTQGLRSRFGGQGFYRGLIRNFEAPDDPDLKTAGSRVIDIDQQATADMRASLDTGRRLFFHLAEGIDTKARQQFVLLKDNALLRENLIGIHSLGLQPAQHRAMKSAKSWIVWSPLSNSLLYGQTIDPAVLKKQKSLFALGCDWTPSGSRNLLMELKVAWLCAQQVDSAAERLDFEDLAKAVTTHAARAAAWQEHLGTIEAGKLADLLVLDARHDDPYENLIRATEREVKLVTVGGIPRCGDAKLMRMAGLSDTVTEPLTVGGRKKRLHLQHPDSLLGTLTFKAARDRLDAVLADLDTPRNNPGIFEPLGSEPPIDIELDMQPIGVDGGPTPFAGLPPLSSVALDAATVIDDPAIFDVLEAFEHLPDFYKGPQGLRQFYQ</sequence>
<evidence type="ECO:0000313" key="6">
    <source>
        <dbReference type="Proteomes" id="UP000465302"/>
    </source>
</evidence>
<evidence type="ECO:0000313" key="4">
    <source>
        <dbReference type="EMBL" id="PEG39731.1"/>
    </source>
</evidence>
<dbReference type="PANTHER" id="PTHR43794:SF11">
    <property type="entry name" value="AMIDOHYDROLASE-RELATED DOMAIN-CONTAINING PROTEIN"/>
    <property type="match status" value="1"/>
</dbReference>
<dbReference type="Gene3D" id="2.30.40.10">
    <property type="entry name" value="Urease, subunit C, domain 1"/>
    <property type="match status" value="1"/>
</dbReference>
<name>A0A2A7N8D2_MYCAG</name>
<dbReference type="InterPro" id="IPR050287">
    <property type="entry name" value="MTA/SAH_deaminase"/>
</dbReference>
<accession>A0A2A7N8D2</accession>
<dbReference type="PANTHER" id="PTHR43794">
    <property type="entry name" value="AMINOHYDROLASE SSNA-RELATED"/>
    <property type="match status" value="1"/>
</dbReference>
<dbReference type="Pfam" id="PF01979">
    <property type="entry name" value="Amidohydro_1"/>
    <property type="match status" value="1"/>
</dbReference>
<protein>
    <recommendedName>
        <fullName evidence="2">Amidohydrolase-related domain-containing protein</fullName>
    </recommendedName>
</protein>
<dbReference type="OrthoDB" id="3189065at2"/>
<gene>
    <name evidence="4" type="ORF">CQY20_09260</name>
    <name evidence="3" type="ORF">MAGR_40020</name>
</gene>
<dbReference type="RefSeq" id="WP_097939787.1">
    <property type="nucleotide sequence ID" value="NZ_BLKS01000001.1"/>
</dbReference>
<keyword evidence="5" id="KW-1185">Reference proteome</keyword>
<dbReference type="GO" id="GO:0016810">
    <property type="term" value="F:hydrolase activity, acting on carbon-nitrogen (but not peptide) bonds"/>
    <property type="evidence" value="ECO:0007669"/>
    <property type="project" value="InterPro"/>
</dbReference>
<dbReference type="InterPro" id="IPR011059">
    <property type="entry name" value="Metal-dep_hydrolase_composite"/>
</dbReference>
<reference evidence="4 5" key="1">
    <citation type="submission" date="2017-10" db="EMBL/GenBank/DDBJ databases">
        <title>The new phylogeny of genus Mycobacterium.</title>
        <authorList>
            <person name="Tortoli E."/>
            <person name="Trovato A."/>
            <person name="Cirillo D.M."/>
        </authorList>
    </citation>
    <scope>NUCLEOTIDE SEQUENCE [LARGE SCALE GENOMIC DNA]</scope>
    <source>
        <strain evidence="4 5">CCUG37673</strain>
    </source>
</reference>
<reference evidence="3 6" key="2">
    <citation type="journal article" date="2019" name="Emerg. Microbes Infect.">
        <title>Comprehensive subspecies identification of 175 nontuberculous mycobacteria species based on 7547 genomic profiles.</title>
        <authorList>
            <person name="Matsumoto Y."/>
            <person name="Kinjo T."/>
            <person name="Motooka D."/>
            <person name="Nabeya D."/>
            <person name="Jung N."/>
            <person name="Uechi K."/>
            <person name="Horii T."/>
            <person name="Iida T."/>
            <person name="Fujita J."/>
            <person name="Nakamura S."/>
        </authorList>
    </citation>
    <scope>NUCLEOTIDE SEQUENCE [LARGE SCALE GENOMIC DNA]</scope>
    <source>
        <strain evidence="3 6">JCM 6377</strain>
    </source>
</reference>
<evidence type="ECO:0000256" key="1">
    <source>
        <dbReference type="ARBA" id="ARBA00022801"/>
    </source>
</evidence>
<dbReference type="SUPFAM" id="SSF51338">
    <property type="entry name" value="Composite domain of metallo-dependent hydrolases"/>
    <property type="match status" value="1"/>
</dbReference>
<dbReference type="Proteomes" id="UP000465302">
    <property type="component" value="Unassembled WGS sequence"/>
</dbReference>
<evidence type="ECO:0000313" key="5">
    <source>
        <dbReference type="Proteomes" id="UP000220914"/>
    </source>
</evidence>
<dbReference type="Gene3D" id="3.20.20.140">
    <property type="entry name" value="Metal-dependent hydrolases"/>
    <property type="match status" value="1"/>
</dbReference>